<dbReference type="Proteomes" id="UP001065298">
    <property type="component" value="Chromosome 8"/>
</dbReference>
<reference evidence="1" key="1">
    <citation type="submission" date="2022-06" db="EMBL/GenBank/DDBJ databases">
        <title>Fusarium solani species complex genomes reveal bases of compartmentalisation and animal pathogenesis.</title>
        <authorList>
            <person name="Tsai I.J."/>
        </authorList>
    </citation>
    <scope>NUCLEOTIDE SEQUENCE</scope>
    <source>
        <strain evidence="1">Fu6.1</strain>
    </source>
</reference>
<protein>
    <submittedName>
        <fullName evidence="1">Uncharacterized protein</fullName>
    </submittedName>
</protein>
<gene>
    <name evidence="1" type="ORF">NCS57_01077200</name>
</gene>
<accession>A0ACC0QPF6</accession>
<evidence type="ECO:0000313" key="1">
    <source>
        <dbReference type="EMBL" id="KAI8660982.1"/>
    </source>
</evidence>
<proteinExistence type="predicted"/>
<evidence type="ECO:0000313" key="2">
    <source>
        <dbReference type="Proteomes" id="UP001065298"/>
    </source>
</evidence>
<name>A0ACC0QPF6_9HYPO</name>
<keyword evidence="2" id="KW-1185">Reference proteome</keyword>
<comment type="caution">
    <text evidence="1">The sequence shown here is derived from an EMBL/GenBank/DDBJ whole genome shotgun (WGS) entry which is preliminary data.</text>
</comment>
<sequence length="98" mass="11074">MHRCHSAIEIKALILASSTMLACLEENKPRCLQGVAERLKSQIQSDSLLPLALLAGRLRHVREKYQGSSRGILRSRIQQVLKEEIDFKGYEDNLIALC</sequence>
<organism evidence="1 2">
    <name type="scientific">Fusarium keratoplasticum</name>
    <dbReference type="NCBI Taxonomy" id="1328300"/>
    <lineage>
        <taxon>Eukaryota</taxon>
        <taxon>Fungi</taxon>
        <taxon>Dikarya</taxon>
        <taxon>Ascomycota</taxon>
        <taxon>Pezizomycotina</taxon>
        <taxon>Sordariomycetes</taxon>
        <taxon>Hypocreomycetidae</taxon>
        <taxon>Hypocreales</taxon>
        <taxon>Nectriaceae</taxon>
        <taxon>Fusarium</taxon>
        <taxon>Fusarium solani species complex</taxon>
    </lineage>
</organism>
<dbReference type="EMBL" id="CM046510">
    <property type="protein sequence ID" value="KAI8660982.1"/>
    <property type="molecule type" value="Genomic_DNA"/>
</dbReference>